<protein>
    <recommendedName>
        <fullName evidence="6">Protein YIPF</fullName>
    </recommendedName>
</protein>
<dbReference type="PANTHER" id="PTHR21236:SF1">
    <property type="entry name" value="PROTEIN YIPF6"/>
    <property type="match status" value="1"/>
</dbReference>
<comment type="caution">
    <text evidence="6">Lacks conserved residue(s) required for the propagation of feature annotation.</text>
</comment>
<feature type="transmembrane region" description="Helical" evidence="6">
    <location>
        <begin position="211"/>
        <end position="227"/>
    </location>
</feature>
<feature type="transmembrane region" description="Helical" evidence="6">
    <location>
        <begin position="118"/>
        <end position="141"/>
    </location>
</feature>
<dbReference type="Pfam" id="PF04893">
    <property type="entry name" value="Yip1"/>
    <property type="match status" value="1"/>
</dbReference>
<dbReference type="PANTHER" id="PTHR21236">
    <property type="entry name" value="GOLGI MEMBRANE PROTEIN YIP1"/>
    <property type="match status" value="1"/>
</dbReference>
<name>A0A078AC09_STYLE</name>
<evidence type="ECO:0000259" key="8">
    <source>
        <dbReference type="Pfam" id="PF04893"/>
    </source>
</evidence>
<dbReference type="InParanoid" id="A0A078AC09"/>
<feature type="transmembrane region" description="Helical" evidence="6">
    <location>
        <begin position="147"/>
        <end position="169"/>
    </location>
</feature>
<feature type="domain" description="Yip1" evidence="8">
    <location>
        <begin position="122"/>
        <end position="225"/>
    </location>
</feature>
<comment type="similarity">
    <text evidence="2 6">Belongs to the YIP1 family.</text>
</comment>
<feature type="region of interest" description="Disordered" evidence="7">
    <location>
        <begin position="1"/>
        <end position="57"/>
    </location>
</feature>
<evidence type="ECO:0000313" key="10">
    <source>
        <dbReference type="Proteomes" id="UP000039865"/>
    </source>
</evidence>
<evidence type="ECO:0000256" key="3">
    <source>
        <dbReference type="ARBA" id="ARBA00022692"/>
    </source>
</evidence>
<accession>A0A078AC09</accession>
<dbReference type="AlphaFoldDB" id="A0A078AC09"/>
<reference evidence="9 10" key="1">
    <citation type="submission" date="2014-06" db="EMBL/GenBank/DDBJ databases">
        <authorList>
            <person name="Swart Estienne"/>
        </authorList>
    </citation>
    <scope>NUCLEOTIDE SEQUENCE [LARGE SCALE GENOMIC DNA]</scope>
    <source>
        <strain evidence="9 10">130c</strain>
    </source>
</reference>
<keyword evidence="5 6" id="KW-0472">Membrane</keyword>
<evidence type="ECO:0000256" key="5">
    <source>
        <dbReference type="ARBA" id="ARBA00023136"/>
    </source>
</evidence>
<evidence type="ECO:0000256" key="4">
    <source>
        <dbReference type="ARBA" id="ARBA00022989"/>
    </source>
</evidence>
<feature type="transmembrane region" description="Helical" evidence="6">
    <location>
        <begin position="181"/>
        <end position="199"/>
    </location>
</feature>
<evidence type="ECO:0000256" key="2">
    <source>
        <dbReference type="ARBA" id="ARBA00010596"/>
    </source>
</evidence>
<dbReference type="EMBL" id="CCKQ01008301">
    <property type="protein sequence ID" value="CDW79739.1"/>
    <property type="molecule type" value="Genomic_DNA"/>
</dbReference>
<dbReference type="GO" id="GO:0006888">
    <property type="term" value="P:endoplasmic reticulum to Golgi vesicle-mediated transport"/>
    <property type="evidence" value="ECO:0007669"/>
    <property type="project" value="InterPro"/>
</dbReference>
<dbReference type="FunCoup" id="A0A078AC09">
    <property type="interactions" value="137"/>
</dbReference>
<dbReference type="Proteomes" id="UP000039865">
    <property type="component" value="Unassembled WGS sequence"/>
</dbReference>
<sequence length="228" mass="25744">MKNNNFGTDGNELDGNIKMGDNEEYDQPLAKQTKQPTTQPPPPQQRRPLVPPEFRGLNTLDEPVCQTIKRDLAKIWYKLRVVINPITPFLSDDKRKEIRNCIILHTLSSATNADDKTLLFEIVFIIVWVGAGVISVNGQLLGGKISFFQSVCLLGYCLFPLNIAALINLGIGSSIHILIKLAYVGLAFIWSTYSSVHFIKEMVPPDRKALAMYPVFLFYLFLSWFIIL</sequence>
<dbReference type="GO" id="GO:0005802">
    <property type="term" value="C:trans-Golgi network"/>
    <property type="evidence" value="ECO:0007669"/>
    <property type="project" value="TreeGrafter"/>
</dbReference>
<evidence type="ECO:0000256" key="7">
    <source>
        <dbReference type="SAM" id="MobiDB-lite"/>
    </source>
</evidence>
<comment type="subcellular location">
    <subcellularLocation>
        <location evidence="6">Golgi apparatus membrane</location>
        <topology evidence="6">Multi-pass membrane protein</topology>
    </subcellularLocation>
    <subcellularLocation>
        <location evidence="1">Membrane</location>
        <topology evidence="1">Multi-pass membrane protein</topology>
    </subcellularLocation>
</comment>
<dbReference type="GO" id="GO:0000139">
    <property type="term" value="C:Golgi membrane"/>
    <property type="evidence" value="ECO:0007669"/>
    <property type="project" value="UniProtKB-SubCell"/>
</dbReference>
<dbReference type="InterPro" id="IPR045231">
    <property type="entry name" value="Yip1/4-like"/>
</dbReference>
<keyword evidence="10" id="KW-1185">Reference proteome</keyword>
<gene>
    <name evidence="9" type="primary">Contig16110.g17168</name>
    <name evidence="9" type="ORF">STYLEM_8731</name>
</gene>
<evidence type="ECO:0000256" key="6">
    <source>
        <dbReference type="RuleBase" id="RU361264"/>
    </source>
</evidence>
<organism evidence="9 10">
    <name type="scientific">Stylonychia lemnae</name>
    <name type="common">Ciliate</name>
    <dbReference type="NCBI Taxonomy" id="5949"/>
    <lineage>
        <taxon>Eukaryota</taxon>
        <taxon>Sar</taxon>
        <taxon>Alveolata</taxon>
        <taxon>Ciliophora</taxon>
        <taxon>Intramacronucleata</taxon>
        <taxon>Spirotrichea</taxon>
        <taxon>Stichotrichia</taxon>
        <taxon>Sporadotrichida</taxon>
        <taxon>Oxytrichidae</taxon>
        <taxon>Stylonychinae</taxon>
        <taxon>Stylonychia</taxon>
    </lineage>
</organism>
<dbReference type="OrthoDB" id="411251at2759"/>
<evidence type="ECO:0000256" key="1">
    <source>
        <dbReference type="ARBA" id="ARBA00004141"/>
    </source>
</evidence>
<keyword evidence="3 6" id="KW-0812">Transmembrane</keyword>
<dbReference type="OMA" id="FVAMMMA"/>
<evidence type="ECO:0000313" key="9">
    <source>
        <dbReference type="EMBL" id="CDW79739.1"/>
    </source>
</evidence>
<keyword evidence="4 6" id="KW-1133">Transmembrane helix</keyword>
<feature type="compositionally biased region" description="Low complexity" evidence="7">
    <location>
        <begin position="27"/>
        <end position="37"/>
    </location>
</feature>
<dbReference type="InterPro" id="IPR006977">
    <property type="entry name" value="Yip1_dom"/>
</dbReference>
<feature type="compositionally biased region" description="Pro residues" evidence="7">
    <location>
        <begin position="38"/>
        <end position="51"/>
    </location>
</feature>
<proteinExistence type="inferred from homology"/>